<dbReference type="Proteomes" id="UP000321723">
    <property type="component" value="Unassembled WGS sequence"/>
</dbReference>
<evidence type="ECO:0000313" key="2">
    <source>
        <dbReference type="EMBL" id="MBB5474666.1"/>
    </source>
</evidence>
<dbReference type="RefSeq" id="WP_146837897.1">
    <property type="nucleotide sequence ID" value="NZ_BJVQ01000029.1"/>
</dbReference>
<protein>
    <submittedName>
        <fullName evidence="1">Uncharacterized protein</fullName>
    </submittedName>
</protein>
<dbReference type="EMBL" id="BJVQ01000029">
    <property type="protein sequence ID" value="GEL47094.1"/>
    <property type="molecule type" value="Genomic_DNA"/>
</dbReference>
<dbReference type="Proteomes" id="UP000564629">
    <property type="component" value="Unassembled WGS sequence"/>
</dbReference>
<evidence type="ECO:0000313" key="4">
    <source>
        <dbReference type="Proteomes" id="UP000564629"/>
    </source>
</evidence>
<reference evidence="2 4" key="2">
    <citation type="submission" date="2020-08" db="EMBL/GenBank/DDBJ databases">
        <title>Sequencing the genomes of 1000 actinobacteria strains.</title>
        <authorList>
            <person name="Klenk H.-P."/>
        </authorList>
    </citation>
    <scope>NUCLEOTIDE SEQUENCE [LARGE SCALE GENOMIC DNA]</scope>
    <source>
        <strain evidence="2 4">DSM 9581</strain>
    </source>
</reference>
<gene>
    <name evidence="1" type="ORF">CHO01_22100</name>
    <name evidence="2" type="ORF">HNR08_003402</name>
</gene>
<organism evidence="1 3">
    <name type="scientific">Cellulomonas hominis</name>
    <dbReference type="NCBI Taxonomy" id="156981"/>
    <lineage>
        <taxon>Bacteria</taxon>
        <taxon>Bacillati</taxon>
        <taxon>Actinomycetota</taxon>
        <taxon>Actinomycetes</taxon>
        <taxon>Micrococcales</taxon>
        <taxon>Cellulomonadaceae</taxon>
        <taxon>Cellulomonas</taxon>
    </lineage>
</organism>
<keyword evidence="3" id="KW-1185">Reference proteome</keyword>
<accession>A0A511FES3</accession>
<dbReference type="AlphaFoldDB" id="A0A511FES3"/>
<proteinExistence type="predicted"/>
<comment type="caution">
    <text evidence="1">The sequence shown here is derived from an EMBL/GenBank/DDBJ whole genome shotgun (WGS) entry which is preliminary data.</text>
</comment>
<evidence type="ECO:0000313" key="1">
    <source>
        <dbReference type="EMBL" id="GEL47094.1"/>
    </source>
</evidence>
<name>A0A511FES3_9CELL</name>
<evidence type="ECO:0000313" key="3">
    <source>
        <dbReference type="Proteomes" id="UP000321723"/>
    </source>
</evidence>
<sequence length="248" mass="25758">MNTNIARVPAGVTTGGQFAPTSRGEAVDVQLETAAHSGVLAERYANALERISQQRSAGVSPGEVEAAALRCTGAAAAVRLIFPTAVSVDIEEMYEPDSTSMSITAIHDAAGNDLADDGVDFDKAQDGVADLLCDALDCVPHAGDSVNGLRLTGSWKSGHKATIDIDEVLRGALPPSQEGLGVTGTKVIEAFRALYGDTGADELGSARDLLTELHHWARANGHDLQLLVEHAGEVADEELALQAAHATA</sequence>
<dbReference type="EMBL" id="JACHDN010000001">
    <property type="protein sequence ID" value="MBB5474666.1"/>
    <property type="molecule type" value="Genomic_DNA"/>
</dbReference>
<reference evidence="1 3" key="1">
    <citation type="submission" date="2019-07" db="EMBL/GenBank/DDBJ databases">
        <title>Whole genome shotgun sequence of Cellulomonas hominis NBRC 16055.</title>
        <authorList>
            <person name="Hosoyama A."/>
            <person name="Uohara A."/>
            <person name="Ohji S."/>
            <person name="Ichikawa N."/>
        </authorList>
    </citation>
    <scope>NUCLEOTIDE SEQUENCE [LARGE SCALE GENOMIC DNA]</scope>
    <source>
        <strain evidence="1 3">NBRC 16055</strain>
    </source>
</reference>